<evidence type="ECO:0000256" key="1">
    <source>
        <dbReference type="SAM" id="MobiDB-lite"/>
    </source>
</evidence>
<organism evidence="2 3">
    <name type="scientific">Streptomyces fructofermentans</name>
    <dbReference type="NCBI Taxonomy" id="152141"/>
    <lineage>
        <taxon>Bacteria</taxon>
        <taxon>Bacillati</taxon>
        <taxon>Actinomycetota</taxon>
        <taxon>Actinomycetes</taxon>
        <taxon>Kitasatosporales</taxon>
        <taxon>Streptomycetaceae</taxon>
        <taxon>Streptomyces</taxon>
    </lineage>
</organism>
<protein>
    <submittedName>
        <fullName evidence="2">Uncharacterized protein</fullName>
    </submittedName>
</protein>
<evidence type="ECO:0000313" key="2">
    <source>
        <dbReference type="EMBL" id="GGX60694.1"/>
    </source>
</evidence>
<name>A0A918KGI5_9ACTN</name>
<proteinExistence type="predicted"/>
<dbReference type="AlphaFoldDB" id="A0A918KGI5"/>
<evidence type="ECO:0000313" key="3">
    <source>
        <dbReference type="Proteomes" id="UP000645555"/>
    </source>
</evidence>
<feature type="region of interest" description="Disordered" evidence="1">
    <location>
        <begin position="82"/>
        <end position="103"/>
    </location>
</feature>
<gene>
    <name evidence="2" type="ORF">GCM10010515_30610</name>
</gene>
<reference evidence="2" key="2">
    <citation type="submission" date="2020-09" db="EMBL/GenBank/DDBJ databases">
        <authorList>
            <person name="Sun Q."/>
            <person name="Ohkuma M."/>
        </authorList>
    </citation>
    <scope>NUCLEOTIDE SEQUENCE</scope>
    <source>
        <strain evidence="2">JCM 4956</strain>
    </source>
</reference>
<keyword evidence="3" id="KW-1185">Reference proteome</keyword>
<dbReference type="Proteomes" id="UP000645555">
    <property type="component" value="Unassembled WGS sequence"/>
</dbReference>
<comment type="caution">
    <text evidence="2">The sequence shown here is derived from an EMBL/GenBank/DDBJ whole genome shotgun (WGS) entry which is preliminary data.</text>
</comment>
<dbReference type="EMBL" id="BMWD01000009">
    <property type="protein sequence ID" value="GGX60694.1"/>
    <property type="molecule type" value="Genomic_DNA"/>
</dbReference>
<reference evidence="2" key="1">
    <citation type="journal article" date="2014" name="Int. J. Syst. Evol. Microbiol.">
        <title>Complete genome sequence of Corynebacterium casei LMG S-19264T (=DSM 44701T), isolated from a smear-ripened cheese.</title>
        <authorList>
            <consortium name="US DOE Joint Genome Institute (JGI-PGF)"/>
            <person name="Walter F."/>
            <person name="Albersmeier A."/>
            <person name="Kalinowski J."/>
            <person name="Ruckert C."/>
        </authorList>
    </citation>
    <scope>NUCLEOTIDE SEQUENCE</scope>
    <source>
        <strain evidence="2">JCM 4956</strain>
    </source>
</reference>
<accession>A0A918KGI5</accession>
<sequence>MTGVREERKLNLKLVVTARFQWRFESSPRHQPASVRDAFAPRWPNWQRQTAINLRLLLQSQHSPPIAGSTGLGLRASKCRFKSGSHSSMCDGPKAGRGDMTLT</sequence>